<dbReference type="KEGG" id="dov:DSCO28_31190"/>
<dbReference type="AlphaFoldDB" id="A0A5K7ZRR6"/>
<dbReference type="InterPro" id="IPR036515">
    <property type="entry name" value="Transposase_17_sf"/>
</dbReference>
<evidence type="ECO:0000259" key="1">
    <source>
        <dbReference type="SMART" id="SM01321"/>
    </source>
</evidence>
<name>A0A5K7ZRR6_9BACT</name>
<dbReference type="GO" id="GO:0003677">
    <property type="term" value="F:DNA binding"/>
    <property type="evidence" value="ECO:0007669"/>
    <property type="project" value="InterPro"/>
</dbReference>
<protein>
    <recommendedName>
        <fullName evidence="1">Transposase IS200-like domain-containing protein</fullName>
    </recommendedName>
</protein>
<feature type="domain" description="Transposase IS200-like" evidence="1">
    <location>
        <begin position="1"/>
        <end position="77"/>
    </location>
</feature>
<evidence type="ECO:0000313" key="3">
    <source>
        <dbReference type="Proteomes" id="UP000425960"/>
    </source>
</evidence>
<dbReference type="Gene3D" id="3.30.70.1290">
    <property type="entry name" value="Transposase IS200-like"/>
    <property type="match status" value="1"/>
</dbReference>
<dbReference type="GO" id="GO:0006313">
    <property type="term" value="P:DNA transposition"/>
    <property type="evidence" value="ECO:0007669"/>
    <property type="project" value="InterPro"/>
</dbReference>
<dbReference type="Pfam" id="PF01797">
    <property type="entry name" value="Y1_Tnp"/>
    <property type="match status" value="1"/>
</dbReference>
<dbReference type="PANTHER" id="PTHR34322">
    <property type="entry name" value="TRANSPOSASE, Y1_TNP DOMAIN-CONTAINING"/>
    <property type="match status" value="1"/>
</dbReference>
<sequence length="147" mass="17034">MSILNFIVTSNHIHLILSSRGSKDAIPRAMQLIAGRTAQEYNRRKNRKGAFWQDRYHATAIESGEHLWRCLVYVDLNMVRAGVVKHPSEWKWSGYHEIQNPKDRYRLIDHNALKSFLNVDSNEVLATTHLGWISGELKESPKRKSIL</sequence>
<dbReference type="EMBL" id="AP021876">
    <property type="protein sequence ID" value="BBO82553.1"/>
    <property type="molecule type" value="Genomic_DNA"/>
</dbReference>
<organism evidence="2 3">
    <name type="scientific">Desulfosarcina ovata subsp. sediminis</name>
    <dbReference type="NCBI Taxonomy" id="885957"/>
    <lineage>
        <taxon>Bacteria</taxon>
        <taxon>Pseudomonadati</taxon>
        <taxon>Thermodesulfobacteriota</taxon>
        <taxon>Desulfobacteria</taxon>
        <taxon>Desulfobacterales</taxon>
        <taxon>Desulfosarcinaceae</taxon>
        <taxon>Desulfosarcina</taxon>
    </lineage>
</organism>
<dbReference type="PANTHER" id="PTHR34322:SF2">
    <property type="entry name" value="TRANSPOSASE IS200-LIKE DOMAIN-CONTAINING PROTEIN"/>
    <property type="match status" value="1"/>
</dbReference>
<proteinExistence type="predicted"/>
<dbReference type="Proteomes" id="UP000425960">
    <property type="component" value="Chromosome"/>
</dbReference>
<dbReference type="GO" id="GO:0004803">
    <property type="term" value="F:transposase activity"/>
    <property type="evidence" value="ECO:0007669"/>
    <property type="project" value="InterPro"/>
</dbReference>
<gene>
    <name evidence="2" type="ORF">DSCO28_31190</name>
</gene>
<dbReference type="SMART" id="SM01321">
    <property type="entry name" value="Y1_Tnp"/>
    <property type="match status" value="1"/>
</dbReference>
<dbReference type="InterPro" id="IPR002686">
    <property type="entry name" value="Transposase_17"/>
</dbReference>
<dbReference type="SUPFAM" id="SSF143422">
    <property type="entry name" value="Transposase IS200-like"/>
    <property type="match status" value="1"/>
</dbReference>
<evidence type="ECO:0000313" key="2">
    <source>
        <dbReference type="EMBL" id="BBO82553.1"/>
    </source>
</evidence>
<reference evidence="2 3" key="1">
    <citation type="submission" date="2019-11" db="EMBL/GenBank/DDBJ databases">
        <title>Comparative genomics of hydrocarbon-degrading Desulfosarcina strains.</title>
        <authorList>
            <person name="Watanabe M."/>
            <person name="Kojima H."/>
            <person name="Fukui M."/>
        </authorList>
    </citation>
    <scope>NUCLEOTIDE SEQUENCE [LARGE SCALE GENOMIC DNA]</scope>
    <source>
        <strain evidence="2 3">28bB2T</strain>
    </source>
</reference>
<accession>A0A5K7ZRR6</accession>